<keyword evidence="6" id="KW-1185">Reference proteome</keyword>
<organism evidence="5 6">
    <name type="scientific">Waterburya agarophytonicola KI4</name>
    <dbReference type="NCBI Taxonomy" id="2874699"/>
    <lineage>
        <taxon>Bacteria</taxon>
        <taxon>Bacillati</taxon>
        <taxon>Cyanobacteriota</taxon>
        <taxon>Cyanophyceae</taxon>
        <taxon>Pleurocapsales</taxon>
        <taxon>Hyellaceae</taxon>
        <taxon>Waterburya</taxon>
        <taxon>Waterburya agarophytonicola</taxon>
    </lineage>
</organism>
<dbReference type="GO" id="GO:0032259">
    <property type="term" value="P:methylation"/>
    <property type="evidence" value="ECO:0007669"/>
    <property type="project" value="UniProtKB-KW"/>
</dbReference>
<dbReference type="InterPro" id="IPR053888">
    <property type="entry name" value="MRM3-like_sub_bind"/>
</dbReference>
<evidence type="ECO:0000256" key="1">
    <source>
        <dbReference type="ARBA" id="ARBA00007228"/>
    </source>
</evidence>
<dbReference type="EMBL" id="JADWDC010000070">
    <property type="protein sequence ID" value="MCC0179171.1"/>
    <property type="molecule type" value="Genomic_DNA"/>
</dbReference>
<evidence type="ECO:0000313" key="6">
    <source>
        <dbReference type="Proteomes" id="UP000729733"/>
    </source>
</evidence>
<dbReference type="Pfam" id="PF22435">
    <property type="entry name" value="MRM3-like_sub_bind"/>
    <property type="match status" value="1"/>
</dbReference>
<sequence length="259" mass="28505">MLTSIQNPLVKQARKLHRAKERQKQNLLLLEGTNLIEAAFQVDYKLDIIFHTDRWYENHQPLCIKIADKGLRLQPVSSEVLNAIATTVNPDGVVAIASRRTEQELIIAQTKLGIALERLQDPGNLGTIIRSAVATGVDNLWLGNDSVDIHNPKVLRASVGEWFRIPIATNQNLAEVVTQHKQAGIQIVATTSNGSKSYWDIDFTRPSLLLLGNEGAGLSEELIALADEKVKIPLANGVESLNVAVATALLLYEAKRQLN</sequence>
<dbReference type="InterPro" id="IPR029064">
    <property type="entry name" value="Ribosomal_eL30-like_sf"/>
</dbReference>
<dbReference type="InterPro" id="IPR029026">
    <property type="entry name" value="tRNA_m1G_MTases_N"/>
</dbReference>
<dbReference type="SUPFAM" id="SSF75217">
    <property type="entry name" value="alpha/beta knot"/>
    <property type="match status" value="1"/>
</dbReference>
<dbReference type="GO" id="GO:0006396">
    <property type="term" value="P:RNA processing"/>
    <property type="evidence" value="ECO:0007669"/>
    <property type="project" value="InterPro"/>
</dbReference>
<dbReference type="Proteomes" id="UP000729733">
    <property type="component" value="Unassembled WGS sequence"/>
</dbReference>
<keyword evidence="2 5" id="KW-0489">Methyltransferase</keyword>
<dbReference type="InterPro" id="IPR013123">
    <property type="entry name" value="SpoU_subst-bd"/>
</dbReference>
<evidence type="ECO:0000259" key="4">
    <source>
        <dbReference type="SMART" id="SM00967"/>
    </source>
</evidence>
<dbReference type="SMART" id="SM00967">
    <property type="entry name" value="SpoU_sub_bind"/>
    <property type="match status" value="1"/>
</dbReference>
<dbReference type="GO" id="GO:0003723">
    <property type="term" value="F:RNA binding"/>
    <property type="evidence" value="ECO:0007669"/>
    <property type="project" value="InterPro"/>
</dbReference>
<accession>A0A964FHH4</accession>
<dbReference type="Pfam" id="PF00588">
    <property type="entry name" value="SpoU_methylase"/>
    <property type="match status" value="1"/>
</dbReference>
<dbReference type="GO" id="GO:0005737">
    <property type="term" value="C:cytoplasm"/>
    <property type="evidence" value="ECO:0007669"/>
    <property type="project" value="UniProtKB-ARBA"/>
</dbReference>
<reference evidence="5" key="1">
    <citation type="journal article" date="2021" name="Antonie Van Leeuwenhoek">
        <title>Draft genome and description of Waterburya agarophytonicola gen. nov. sp. nov. (Pleurocapsales, Cyanobacteria): a seaweed symbiont.</title>
        <authorList>
            <person name="Bonthond G."/>
            <person name="Shalygin S."/>
            <person name="Bayer T."/>
            <person name="Weinberger F."/>
        </authorList>
    </citation>
    <scope>NUCLEOTIDE SEQUENCE</scope>
    <source>
        <strain evidence="5">KI4</strain>
    </source>
</reference>
<evidence type="ECO:0000256" key="3">
    <source>
        <dbReference type="ARBA" id="ARBA00022679"/>
    </source>
</evidence>
<proteinExistence type="inferred from homology"/>
<feature type="domain" description="RNA 2-O ribose methyltransferase substrate binding" evidence="4">
    <location>
        <begin position="29"/>
        <end position="103"/>
    </location>
</feature>
<evidence type="ECO:0000313" key="5">
    <source>
        <dbReference type="EMBL" id="MCC0179171.1"/>
    </source>
</evidence>
<comment type="similarity">
    <text evidence="1">Belongs to the class IV-like SAM-binding methyltransferase superfamily. RNA methyltransferase TrmH family.</text>
</comment>
<evidence type="ECO:0000256" key="2">
    <source>
        <dbReference type="ARBA" id="ARBA00022603"/>
    </source>
</evidence>
<dbReference type="PANTHER" id="PTHR43191:SF2">
    <property type="entry name" value="RRNA METHYLTRANSFERASE 3, MITOCHONDRIAL"/>
    <property type="match status" value="1"/>
</dbReference>
<dbReference type="InterPro" id="IPR001537">
    <property type="entry name" value="SpoU_MeTrfase"/>
</dbReference>
<dbReference type="CDD" id="cd18095">
    <property type="entry name" value="SpoU-like_rRNA-MTase"/>
    <property type="match status" value="1"/>
</dbReference>
<dbReference type="Gene3D" id="3.40.1280.10">
    <property type="match status" value="1"/>
</dbReference>
<dbReference type="PANTHER" id="PTHR43191">
    <property type="entry name" value="RRNA METHYLTRANSFERASE 3"/>
    <property type="match status" value="1"/>
</dbReference>
<dbReference type="InterPro" id="IPR029028">
    <property type="entry name" value="Alpha/beta_knot_MTases"/>
</dbReference>
<dbReference type="Gene3D" id="3.30.1330.30">
    <property type="match status" value="1"/>
</dbReference>
<name>A0A964FHH4_9CYAN</name>
<dbReference type="GO" id="GO:0008173">
    <property type="term" value="F:RNA methyltransferase activity"/>
    <property type="evidence" value="ECO:0007669"/>
    <property type="project" value="InterPro"/>
</dbReference>
<gene>
    <name evidence="5" type="ORF">I4641_19585</name>
</gene>
<comment type="caution">
    <text evidence="5">The sequence shown here is derived from an EMBL/GenBank/DDBJ whole genome shotgun (WGS) entry which is preliminary data.</text>
</comment>
<protein>
    <submittedName>
        <fullName evidence="5">RNA methyltransferase</fullName>
    </submittedName>
</protein>
<keyword evidence="3" id="KW-0808">Transferase</keyword>
<dbReference type="SUPFAM" id="SSF55315">
    <property type="entry name" value="L30e-like"/>
    <property type="match status" value="1"/>
</dbReference>
<dbReference type="AlphaFoldDB" id="A0A964FHH4"/>
<dbReference type="InterPro" id="IPR051259">
    <property type="entry name" value="rRNA_Methyltransferase"/>
</dbReference>